<dbReference type="PRINTS" id="PR00812">
    <property type="entry name" value="BCTERIALGSPF"/>
</dbReference>
<keyword evidence="11 15" id="KW-1133">Transmembrane helix</keyword>
<dbReference type="GO" id="GO:0005886">
    <property type="term" value="C:plasma membrane"/>
    <property type="evidence" value="ECO:0007669"/>
    <property type="project" value="UniProtKB-SubCell"/>
</dbReference>
<dbReference type="PANTHER" id="PTHR30012:SF0">
    <property type="entry name" value="TYPE II SECRETION SYSTEM PROTEIN F-RELATED"/>
    <property type="match status" value="1"/>
</dbReference>
<dbReference type="InterPro" id="IPR001992">
    <property type="entry name" value="T2SS_GspF/T4SS_PilC_CS"/>
</dbReference>
<keyword evidence="12 15" id="KW-0472">Membrane</keyword>
<dbReference type="EMBL" id="CP002505">
    <property type="protein sequence ID" value="ADW71965.1"/>
    <property type="molecule type" value="Genomic_DNA"/>
</dbReference>
<dbReference type="eggNOG" id="COG1459">
    <property type="taxonomic scope" value="Bacteria"/>
</dbReference>
<evidence type="ECO:0000256" key="10">
    <source>
        <dbReference type="ARBA" id="ARBA00022927"/>
    </source>
</evidence>
<dbReference type="FunFam" id="1.20.81.30:FF:000001">
    <property type="entry name" value="Type II secretion system protein F"/>
    <property type="match status" value="2"/>
</dbReference>
<dbReference type="HOGENOM" id="CLU_035032_0_1_6"/>
<dbReference type="InterPro" id="IPR018076">
    <property type="entry name" value="T2SS_GspF_dom"/>
</dbReference>
<keyword evidence="5" id="KW-1003">Cell membrane</keyword>
<keyword evidence="9" id="KW-0106">Calcium</keyword>
<evidence type="ECO:0000256" key="12">
    <source>
        <dbReference type="ARBA" id="ARBA00023136"/>
    </source>
</evidence>
<gene>
    <name evidence="17" type="ordered locus">Rahaq_0335</name>
</gene>
<comment type="similarity">
    <text evidence="3 14">Belongs to the GSP F family.</text>
</comment>
<name>A0A0H3F470_RAHSY</name>
<evidence type="ECO:0000256" key="11">
    <source>
        <dbReference type="ARBA" id="ARBA00022989"/>
    </source>
</evidence>
<reference evidence="18" key="1">
    <citation type="submission" date="2011-01" db="EMBL/GenBank/DDBJ databases">
        <title>Complete sequence of chromosome of Rahnella sp. Y9602.</title>
        <authorList>
            <consortium name="US DOE Joint Genome Institute"/>
            <person name="Lucas S."/>
            <person name="Copeland A."/>
            <person name="Lapidus A."/>
            <person name="Cheng J.-F."/>
            <person name="Goodwin L."/>
            <person name="Pitluck S."/>
            <person name="Lu M."/>
            <person name="Detter J.C."/>
            <person name="Han C."/>
            <person name="Tapia R."/>
            <person name="Land M."/>
            <person name="Hauser L."/>
            <person name="Kyrpides N."/>
            <person name="Ivanova N."/>
            <person name="Ovchinnikova G."/>
            <person name="Pagani I."/>
            <person name="Sobecky P.A."/>
            <person name="Martinez R.J."/>
            <person name="Woyke T."/>
        </authorList>
    </citation>
    <scope>NUCLEOTIDE SEQUENCE [LARGE SCALE GENOMIC DNA]</scope>
    <source>
        <strain evidence="18">Y9602</strain>
    </source>
</reference>
<keyword evidence="8" id="KW-0479">Metal-binding</keyword>
<dbReference type="Gene3D" id="1.20.81.30">
    <property type="entry name" value="Type II secretion system (T2SS), domain F"/>
    <property type="match status" value="2"/>
</dbReference>
<evidence type="ECO:0000256" key="4">
    <source>
        <dbReference type="ARBA" id="ARBA00022448"/>
    </source>
</evidence>
<comment type="function">
    <text evidence="1">Component of the type II secretion system inner membrane complex required for the energy-dependent secretion of extracellular factors such as proteases and toxins from the periplasm.</text>
</comment>
<dbReference type="AlphaFoldDB" id="A0A0H3F470"/>
<feature type="transmembrane region" description="Helical" evidence="15">
    <location>
        <begin position="170"/>
        <end position="197"/>
    </location>
</feature>
<evidence type="ECO:0000256" key="15">
    <source>
        <dbReference type="SAM" id="Phobius"/>
    </source>
</evidence>
<evidence type="ECO:0000256" key="6">
    <source>
        <dbReference type="ARBA" id="ARBA00022519"/>
    </source>
</evidence>
<feature type="domain" description="Type II secretion system protein GspF" evidence="16">
    <location>
        <begin position="71"/>
        <end position="194"/>
    </location>
</feature>
<proteinExistence type="inferred from homology"/>
<keyword evidence="4 14" id="KW-0813">Transport</keyword>
<evidence type="ECO:0000256" key="13">
    <source>
        <dbReference type="ARBA" id="ARBA00030750"/>
    </source>
</evidence>
<dbReference type="InterPro" id="IPR042094">
    <property type="entry name" value="T2SS_GspF_sf"/>
</dbReference>
<evidence type="ECO:0000259" key="16">
    <source>
        <dbReference type="Pfam" id="PF00482"/>
    </source>
</evidence>
<feature type="transmembrane region" description="Helical" evidence="15">
    <location>
        <begin position="224"/>
        <end position="243"/>
    </location>
</feature>
<keyword evidence="7 14" id="KW-0812">Transmembrane</keyword>
<dbReference type="GO" id="GO:0015627">
    <property type="term" value="C:type II protein secretion system complex"/>
    <property type="evidence" value="ECO:0007669"/>
    <property type="project" value="InterPro"/>
</dbReference>
<dbReference type="InterPro" id="IPR011850">
    <property type="entry name" value="T2SS_GspF"/>
</dbReference>
<dbReference type="OrthoDB" id="9805682at2"/>
<feature type="transmembrane region" description="Helical" evidence="15">
    <location>
        <begin position="370"/>
        <end position="394"/>
    </location>
</feature>
<reference evidence="17 18" key="2">
    <citation type="journal article" date="2012" name="J. Bacteriol.">
        <title>Complete Genome Sequence of Rahnella sp. Strain Y9602, a Gammaproteobacterium Isolate from Metal- and Radionuclide-Contaminated Soil.</title>
        <authorList>
            <person name="Martinez R.J."/>
            <person name="Bruce D."/>
            <person name="Detter C."/>
            <person name="Goodwin L.A."/>
            <person name="Han J."/>
            <person name="Han C.S."/>
            <person name="Held B."/>
            <person name="Land M.L."/>
            <person name="Mikhailova N."/>
            <person name="Nolan M."/>
            <person name="Pennacchio L."/>
            <person name="Pitluck S."/>
            <person name="Tapia R."/>
            <person name="Woyke T."/>
            <person name="Sobecky P.A."/>
        </authorList>
    </citation>
    <scope>NUCLEOTIDE SEQUENCE [LARGE SCALE GENOMIC DNA]</scope>
    <source>
        <strain evidence="17 18">Y9602</strain>
    </source>
</reference>
<dbReference type="GO" id="GO:0015628">
    <property type="term" value="P:protein secretion by the type II secretion system"/>
    <property type="evidence" value="ECO:0007669"/>
    <property type="project" value="InterPro"/>
</dbReference>
<dbReference type="KEGG" id="rah:Rahaq_0335"/>
<keyword evidence="10" id="KW-0653">Protein transport</keyword>
<protein>
    <recommendedName>
        <fullName evidence="13">General secretion pathway protein F</fullName>
    </recommendedName>
</protein>
<dbReference type="Proteomes" id="UP000007257">
    <property type="component" value="Chromosome"/>
</dbReference>
<evidence type="ECO:0000256" key="2">
    <source>
        <dbReference type="ARBA" id="ARBA00004429"/>
    </source>
</evidence>
<keyword evidence="6" id="KW-0997">Cell inner membrane</keyword>
<comment type="subcellular location">
    <subcellularLocation>
        <location evidence="2 14">Cell inner membrane</location>
        <topology evidence="2 14">Multi-pass membrane protein</topology>
    </subcellularLocation>
</comment>
<dbReference type="GO" id="GO:0046872">
    <property type="term" value="F:metal ion binding"/>
    <property type="evidence" value="ECO:0007669"/>
    <property type="project" value="UniProtKB-KW"/>
</dbReference>
<evidence type="ECO:0000256" key="14">
    <source>
        <dbReference type="RuleBase" id="RU003923"/>
    </source>
</evidence>
<dbReference type="RefSeq" id="WP_013573681.1">
    <property type="nucleotide sequence ID" value="NC_015061.1"/>
</dbReference>
<evidence type="ECO:0000256" key="5">
    <source>
        <dbReference type="ARBA" id="ARBA00022475"/>
    </source>
</evidence>
<evidence type="ECO:0000256" key="9">
    <source>
        <dbReference type="ARBA" id="ARBA00022837"/>
    </source>
</evidence>
<evidence type="ECO:0000256" key="8">
    <source>
        <dbReference type="ARBA" id="ARBA00022723"/>
    </source>
</evidence>
<evidence type="ECO:0000313" key="18">
    <source>
        <dbReference type="Proteomes" id="UP000007257"/>
    </source>
</evidence>
<organism evidence="17 18">
    <name type="scientific">Rahnella sp. (strain Y9602)</name>
    <dbReference type="NCBI Taxonomy" id="2703885"/>
    <lineage>
        <taxon>Bacteria</taxon>
        <taxon>Pseudomonadati</taxon>
        <taxon>Pseudomonadota</taxon>
        <taxon>Gammaproteobacteria</taxon>
        <taxon>Enterobacterales</taxon>
        <taxon>Yersiniaceae</taxon>
        <taxon>Rahnella</taxon>
    </lineage>
</organism>
<evidence type="ECO:0000256" key="1">
    <source>
        <dbReference type="ARBA" id="ARBA00002684"/>
    </source>
</evidence>
<dbReference type="PROSITE" id="PS00874">
    <property type="entry name" value="T2SP_F"/>
    <property type="match status" value="1"/>
</dbReference>
<evidence type="ECO:0000256" key="7">
    <source>
        <dbReference type="ARBA" id="ARBA00022692"/>
    </source>
</evidence>
<evidence type="ECO:0000256" key="3">
    <source>
        <dbReference type="ARBA" id="ARBA00005745"/>
    </source>
</evidence>
<dbReference type="PANTHER" id="PTHR30012">
    <property type="entry name" value="GENERAL SECRETION PATHWAY PROTEIN"/>
    <property type="match status" value="1"/>
</dbReference>
<dbReference type="Pfam" id="PF00482">
    <property type="entry name" value="T2SSF"/>
    <property type="match status" value="2"/>
</dbReference>
<dbReference type="InterPro" id="IPR003004">
    <property type="entry name" value="GspF/PilC"/>
</dbReference>
<dbReference type="NCBIfam" id="TIGR02120">
    <property type="entry name" value="GspF"/>
    <property type="match status" value="1"/>
</dbReference>
<evidence type="ECO:0000313" key="17">
    <source>
        <dbReference type="EMBL" id="ADW71965.1"/>
    </source>
</evidence>
<accession>A0A0H3F470</accession>
<sequence>MSRFAFHAITPTGKTQRGVIDADSLRLARQIVRERGLTLLEIKQVGNSLTTLNSKNKGLKTRVPSHAISLFSRQLATLTNAALPVEAALAVIARQTEHAGLTQVLTAVRNKVVEGHTLADALSDFPRLFDPMFRTLVTAGERTGQLGTVLEKMADYYEIRQQIKSKLSQAMIYPAMLTIIAILVIVILLVAVVPQIIEQFVHMKHTLPISTRILIGVSGFLERTWWVIAIVVIAFIATFRLALRRKHNLMRFHTALLGVVVLGPLIRAINSARYARTLSILQSSGVPLLDAMKISTEGITNRRIHYLLTQAAEHVRQGSSLFAVLEQTRLFPPMMLYMIASGEQSGRLGELMAHADDNQDKLMQHRLSMVLALFEPLLIVTMASIVLFIIMSILQPILQLNNLVS</sequence>
<feature type="domain" description="Type II secretion system protein GspF" evidence="16">
    <location>
        <begin position="275"/>
        <end position="396"/>
    </location>
</feature>